<dbReference type="InterPro" id="IPR022805">
    <property type="entry name" value="PEP_COase_bac/pln-type"/>
</dbReference>
<keyword evidence="12" id="KW-1185">Reference proteome</keyword>
<keyword evidence="6 9" id="KW-0456">Lyase</keyword>
<feature type="active site" evidence="9 10">
    <location>
        <position position="132"/>
    </location>
</feature>
<dbReference type="GO" id="GO:0005829">
    <property type="term" value="C:cytosol"/>
    <property type="evidence" value="ECO:0007669"/>
    <property type="project" value="TreeGrafter"/>
</dbReference>
<comment type="function">
    <text evidence="1 9">Forms oxaloacetate, a four-carbon dicarboxylic acid source for the tricarboxylic acid cycle.</text>
</comment>
<comment type="cofactor">
    <cofactor evidence="9">
        <name>Mg(2+)</name>
        <dbReference type="ChEBI" id="CHEBI:18420"/>
    </cofactor>
</comment>
<evidence type="ECO:0000256" key="5">
    <source>
        <dbReference type="ARBA" id="ARBA00022842"/>
    </source>
</evidence>
<dbReference type="GO" id="GO:0008964">
    <property type="term" value="F:phosphoenolpyruvate carboxylase activity"/>
    <property type="evidence" value="ECO:0007669"/>
    <property type="project" value="UniProtKB-UniRule"/>
</dbReference>
<dbReference type="AlphaFoldDB" id="A0A3N2CZQ9"/>
<dbReference type="EC" id="4.1.1.31" evidence="3 9"/>
<gene>
    <name evidence="9" type="primary">ppc</name>
    <name evidence="11" type="ORF">EDD33_3915</name>
</gene>
<keyword evidence="11" id="KW-0670">Pyruvate</keyword>
<evidence type="ECO:0000256" key="1">
    <source>
        <dbReference type="ARBA" id="ARBA00003670"/>
    </source>
</evidence>
<dbReference type="GO" id="GO:0000287">
    <property type="term" value="F:magnesium ion binding"/>
    <property type="evidence" value="ECO:0007669"/>
    <property type="project" value="UniProtKB-UniRule"/>
</dbReference>
<dbReference type="Pfam" id="PF00311">
    <property type="entry name" value="PEPcase"/>
    <property type="match status" value="1"/>
</dbReference>
<comment type="caution">
    <text evidence="11">The sequence shown here is derived from an EMBL/GenBank/DDBJ whole genome shotgun (WGS) entry which is preliminary data.</text>
</comment>
<comment type="subunit">
    <text evidence="9">Homotetramer.</text>
</comment>
<dbReference type="RefSeq" id="WP_123392736.1">
    <property type="nucleotide sequence ID" value="NZ_RKHO01000001.1"/>
</dbReference>
<evidence type="ECO:0000256" key="10">
    <source>
        <dbReference type="PROSITE-ProRule" id="PRU10111"/>
    </source>
</evidence>
<sequence length="895" mass="99665">MSEHLPHAPEAPLRHDIRLVTSMLGETLTRTHGQELLDLVESVRLAAKDDSLDLPELDLPTAMTLARAFTAYFHLANVTEQEHRGRSLLEQRGEHGGPLAGAMRRVREAGTEAEDVAATVAQVAVRSVFTAHPTEVARRTTLDKLRSVAALLEEPDTPRRTRQLEGAVDLLWQTDELRIDRPEVVDEARNGIYYLEGLTSAAVLDVLEELEEQLADWGVELPLETTPLRFGTWMGGDRDGNPNVTPDTTRQVLRLQATHGIAVIRRKVNELRRTLSVSVRLSTVSEDLLARTEEMLDGLPEVEPRYRRLNVEEPYRLFLTCVDLRLQVTEQRIRTGAPHQPGRDYRDDAELLADLVLLHASVLEHQGPLLAGGDLQRLVRTVAASGLTLATLDVREHAEKHHHALGQLLDRLGTLDTPYADLTQAERTEVLARELAVHRPLSQQPPPIDDDGRRTAEVFGVIREALDSLGGRAVESYIISMTRDVDDVLAAALLAREAGLVDLAGGVARIGFVPLLETVEELERVEPILEGLLAEPSYRELLRLRGDVQEVMLGYSDSNKSGGIATSQWQIQRAQRLARDVARRHGVRLRFFHGRGGSVGRGGGPTYDAIMALPFGTVDGEVKLTEQGEVISDKYALPVLARENLELLVAATLEASLLHRRDRRTPEQAKRWDDLMDQVSAHAHRRYCDLVERDDLAEYFLACTPVDLLGSMHIGSRPSKRPQQDAGLDGLRAIPWVFGWTQSRQIVPGWFGVGSGLAAVDGSEDDLREMYAAWPFFRTFLDNVAMTLFKADLEVAERYVTTLAPEHTHGILAVIREEYDLTCARVLAVTGDERLLEREPVLRQTLEVRENYLEPLHLLQVQLLSRLRAGEESPDLERALLLTINGIAAGMRNTG</sequence>
<evidence type="ECO:0000256" key="9">
    <source>
        <dbReference type="HAMAP-Rule" id="MF_00595"/>
    </source>
</evidence>
<name>A0A3N2CZQ9_9ACTN</name>
<dbReference type="PRINTS" id="PR00150">
    <property type="entry name" value="PEPCARBXLASE"/>
</dbReference>
<dbReference type="Proteomes" id="UP000281738">
    <property type="component" value="Unassembled WGS sequence"/>
</dbReference>
<keyword evidence="5 9" id="KW-0460">Magnesium</keyword>
<dbReference type="GO" id="GO:0006099">
    <property type="term" value="P:tricarboxylic acid cycle"/>
    <property type="evidence" value="ECO:0007669"/>
    <property type="project" value="InterPro"/>
</dbReference>
<dbReference type="HAMAP" id="MF_00595">
    <property type="entry name" value="PEPcase_type1"/>
    <property type="match status" value="1"/>
</dbReference>
<dbReference type="PROSITE" id="PS00781">
    <property type="entry name" value="PEPCASE_1"/>
    <property type="match status" value="1"/>
</dbReference>
<dbReference type="SUPFAM" id="SSF51621">
    <property type="entry name" value="Phosphoenolpyruvate/pyruvate domain"/>
    <property type="match status" value="1"/>
</dbReference>
<dbReference type="PANTHER" id="PTHR30523">
    <property type="entry name" value="PHOSPHOENOLPYRUVATE CARBOXYLASE"/>
    <property type="match status" value="1"/>
</dbReference>
<feature type="active site" evidence="9">
    <location>
        <position position="560"/>
    </location>
</feature>
<dbReference type="GO" id="GO:0015977">
    <property type="term" value="P:carbon fixation"/>
    <property type="evidence" value="ECO:0007669"/>
    <property type="project" value="UniProtKB-UniRule"/>
</dbReference>
<dbReference type="NCBIfam" id="NF000584">
    <property type="entry name" value="PRK00009.1"/>
    <property type="match status" value="1"/>
</dbReference>
<comment type="catalytic activity">
    <reaction evidence="8 9">
        <text>oxaloacetate + phosphate = phosphoenolpyruvate + hydrogencarbonate</text>
        <dbReference type="Rhea" id="RHEA:28370"/>
        <dbReference type="ChEBI" id="CHEBI:16452"/>
        <dbReference type="ChEBI" id="CHEBI:17544"/>
        <dbReference type="ChEBI" id="CHEBI:43474"/>
        <dbReference type="ChEBI" id="CHEBI:58702"/>
        <dbReference type="EC" id="4.1.1.31"/>
    </reaction>
</comment>
<evidence type="ECO:0000313" key="11">
    <source>
        <dbReference type="EMBL" id="ROR93010.1"/>
    </source>
</evidence>
<evidence type="ECO:0000256" key="2">
    <source>
        <dbReference type="ARBA" id="ARBA00008346"/>
    </source>
</evidence>
<proteinExistence type="inferred from homology"/>
<dbReference type="InterPro" id="IPR021135">
    <property type="entry name" value="PEP_COase"/>
</dbReference>
<evidence type="ECO:0000256" key="6">
    <source>
        <dbReference type="ARBA" id="ARBA00023239"/>
    </source>
</evidence>
<evidence type="ECO:0000256" key="4">
    <source>
        <dbReference type="ARBA" id="ARBA00022419"/>
    </source>
</evidence>
<keyword evidence="7 9" id="KW-0120">Carbon dioxide fixation</keyword>
<dbReference type="EMBL" id="RKHO01000001">
    <property type="protein sequence ID" value="ROR93010.1"/>
    <property type="molecule type" value="Genomic_DNA"/>
</dbReference>
<reference evidence="11 12" key="1">
    <citation type="submission" date="2018-11" db="EMBL/GenBank/DDBJ databases">
        <title>Sequencing the genomes of 1000 actinobacteria strains.</title>
        <authorList>
            <person name="Klenk H.-P."/>
        </authorList>
    </citation>
    <scope>NUCLEOTIDE SEQUENCE [LARGE SCALE GENOMIC DNA]</scope>
    <source>
        <strain evidence="11 12">DSM 12652</strain>
    </source>
</reference>
<dbReference type="InterPro" id="IPR018129">
    <property type="entry name" value="PEP_COase_Lys_AS"/>
</dbReference>
<accession>A0A3N2CZQ9</accession>
<evidence type="ECO:0000256" key="7">
    <source>
        <dbReference type="ARBA" id="ARBA00023300"/>
    </source>
</evidence>
<dbReference type="PANTHER" id="PTHR30523:SF6">
    <property type="entry name" value="PHOSPHOENOLPYRUVATE CARBOXYLASE"/>
    <property type="match status" value="1"/>
</dbReference>
<protein>
    <recommendedName>
        <fullName evidence="4 9">Phosphoenolpyruvate carboxylase</fullName>
        <shortName evidence="9">PEPC</shortName>
        <shortName evidence="9">PEPCase</shortName>
        <ecNumber evidence="3 9">4.1.1.31</ecNumber>
    </recommendedName>
</protein>
<dbReference type="InterPro" id="IPR015813">
    <property type="entry name" value="Pyrv/PenolPyrv_kinase-like_dom"/>
</dbReference>
<evidence type="ECO:0000313" key="12">
    <source>
        <dbReference type="Proteomes" id="UP000281738"/>
    </source>
</evidence>
<organism evidence="11 12">
    <name type="scientific">Nocardioides aurantiacus</name>
    <dbReference type="NCBI Taxonomy" id="86796"/>
    <lineage>
        <taxon>Bacteria</taxon>
        <taxon>Bacillati</taxon>
        <taxon>Actinomycetota</taxon>
        <taxon>Actinomycetes</taxon>
        <taxon>Propionibacteriales</taxon>
        <taxon>Nocardioidaceae</taxon>
        <taxon>Nocardioides</taxon>
    </lineage>
</organism>
<comment type="similarity">
    <text evidence="2 9">Belongs to the PEPCase type 1 family.</text>
</comment>
<dbReference type="GO" id="GO:0006107">
    <property type="term" value="P:oxaloacetate metabolic process"/>
    <property type="evidence" value="ECO:0007669"/>
    <property type="project" value="UniProtKB-UniRule"/>
</dbReference>
<evidence type="ECO:0000256" key="3">
    <source>
        <dbReference type="ARBA" id="ARBA00012305"/>
    </source>
</evidence>
<dbReference type="Gene3D" id="1.20.1440.90">
    <property type="entry name" value="Phosphoenolpyruvate/pyruvate domain"/>
    <property type="match status" value="1"/>
</dbReference>
<evidence type="ECO:0000256" key="8">
    <source>
        <dbReference type="ARBA" id="ARBA00048995"/>
    </source>
</evidence>
<dbReference type="OrthoDB" id="9768133at2"/>